<dbReference type="Pfam" id="PF14498">
    <property type="entry name" value="Glyco_hyd_65N_2"/>
    <property type="match status" value="1"/>
</dbReference>
<reference evidence="4 5" key="1">
    <citation type="submission" date="2011-07" db="EMBL/GenBank/DDBJ databases">
        <title>The complete genome of chromosome of Emticicia oligotrophica DSM 17448.</title>
        <authorList>
            <consortium name="US DOE Joint Genome Institute (JGI-PGF)"/>
            <person name="Lucas S."/>
            <person name="Han J."/>
            <person name="Lapidus A."/>
            <person name="Bruce D."/>
            <person name="Goodwin L."/>
            <person name="Pitluck S."/>
            <person name="Peters L."/>
            <person name="Kyrpides N."/>
            <person name="Mavromatis K."/>
            <person name="Ivanova N."/>
            <person name="Ovchinnikova G."/>
            <person name="Teshima H."/>
            <person name="Detter J.C."/>
            <person name="Tapia R."/>
            <person name="Han C."/>
            <person name="Land M."/>
            <person name="Hauser L."/>
            <person name="Markowitz V."/>
            <person name="Cheng J.-F."/>
            <person name="Hugenholtz P."/>
            <person name="Woyke T."/>
            <person name="Wu D."/>
            <person name="Tindall B."/>
            <person name="Pomrenke H."/>
            <person name="Brambilla E."/>
            <person name="Klenk H.-P."/>
            <person name="Eisen J.A."/>
        </authorList>
    </citation>
    <scope>NUCLEOTIDE SEQUENCE [LARGE SCALE GENOMIC DNA]</scope>
    <source>
        <strain evidence="4 5">DSM 17448</strain>
    </source>
</reference>
<feature type="domain" description="Glycosyl hydrolase family 95 catalytic" evidence="3">
    <location>
        <begin position="287"/>
        <end position="706"/>
    </location>
</feature>
<feature type="domain" description="Alpha fucosidase A-like C-terminal" evidence="2">
    <location>
        <begin position="708"/>
        <end position="770"/>
    </location>
</feature>
<dbReference type="Gene3D" id="2.70.98.50">
    <property type="entry name" value="putative glycoside hydrolase family protein from bacillus halodurans"/>
    <property type="match status" value="1"/>
</dbReference>
<dbReference type="PANTHER" id="PTHR31084">
    <property type="entry name" value="ALPHA-L-FUCOSIDASE 2"/>
    <property type="match status" value="1"/>
</dbReference>
<dbReference type="SUPFAM" id="SSF48208">
    <property type="entry name" value="Six-hairpin glycosidases"/>
    <property type="match status" value="1"/>
</dbReference>
<dbReference type="InterPro" id="IPR027414">
    <property type="entry name" value="GH95_N_dom"/>
</dbReference>
<dbReference type="Proteomes" id="UP000002875">
    <property type="component" value="Chromosome"/>
</dbReference>
<proteinExistence type="predicted"/>
<dbReference type="InterPro" id="IPR049053">
    <property type="entry name" value="AFCA-like_C"/>
</dbReference>
<feature type="domain" description="Glycosyl hydrolase family 95 N-terminal" evidence="1">
    <location>
        <begin position="14"/>
        <end position="259"/>
    </location>
</feature>
<dbReference type="InterPro" id="IPR054363">
    <property type="entry name" value="GH95_cat"/>
</dbReference>
<evidence type="ECO:0008006" key="6">
    <source>
        <dbReference type="Google" id="ProtNLM"/>
    </source>
</evidence>
<protein>
    <recommendedName>
        <fullName evidence="6">Alpha-L-fucosidase 2</fullName>
    </recommendedName>
</protein>
<dbReference type="Gene3D" id="1.50.10.10">
    <property type="match status" value="1"/>
</dbReference>
<sequence length="785" mass="88239">MLSCKSFAQSTNTLWYKQPAQYFEETLVLGNGKLGATVFGGVESDKIYLNDATLWSGEPVNANMNPEAYKHLPAIREALRNENYKLADQLNKKLQGKFSESYAPLGTMYLTNDKATNYTNYYRELDISKAISKVTYEVDGVKYTREYFVSYPDQIMVIKLTSSKKGALSFDVKFNSLLKYKTIVNDKTLKINGYAPIHAEPNYRRSDNPVIFDENKGIRFTTLAKIKNTDGAIVSTDTTLGIKNASEAIVYVSIATSFNGFDKNPATQGLNNQAIAATSLAKAYAKTYEQIRQSHLLDYQKFFNRVSLDLGKTTAPNLPTDDRLRRYAKGEEDKNLEVLYFQYGRYLLISSSRTMGVPANLQGIWNPYIRPPWSSNYTTNINAEENYWLAENTNLSEMHAPLLGFIKNVAKTGAITAKTFYGANGWVVAHNSDIWAMSNPVGAFGEGDPGWANWNMGGTWLSTHLWEHYIFTKDQNFLKNEAYPLMRGAAQFCLEWMVEDKNGKLITSPSTSPENIYIAPDGYKGATMYGGSADLAMIRECFIQTIKASKILNTDANFRTKLETALAKLYPYQIGKKGNLQEWYYDWEDAEPKHRHQSHLFGLFPGNHITPNQTPDLANACRRTLEIKGDETTGWSKGWRINLWARLWDGNHAYKMIRELLNYVEPDGVKTNYARGGGTYPNLFDAHPPFQIDGNFGGAAAFAEMLVQSDEQEIRLLPALPDAWSSGSVKGICARGGFELSLEWDNKLLKKVTISSKKGGNTKLISGEKTKNISLKAGEKLTINW</sequence>
<dbReference type="InterPro" id="IPR016518">
    <property type="entry name" value="Alpha-L-fucosidase"/>
</dbReference>
<dbReference type="Gene3D" id="2.60.40.1180">
    <property type="entry name" value="Golgi alpha-mannosidase II"/>
    <property type="match status" value="1"/>
</dbReference>
<evidence type="ECO:0000259" key="2">
    <source>
        <dbReference type="Pfam" id="PF21307"/>
    </source>
</evidence>
<dbReference type="InterPro" id="IPR012341">
    <property type="entry name" value="6hp_glycosidase-like_sf"/>
</dbReference>
<accession>A0ABM5N3E3</accession>
<keyword evidence="5" id="KW-1185">Reference proteome</keyword>
<dbReference type="PANTHER" id="PTHR31084:SF0">
    <property type="entry name" value="ALPHA-L-FUCOSIDASE 2"/>
    <property type="match status" value="1"/>
</dbReference>
<dbReference type="InterPro" id="IPR008928">
    <property type="entry name" value="6-hairpin_glycosidase_sf"/>
</dbReference>
<dbReference type="EMBL" id="CP002961">
    <property type="protein sequence ID" value="AFK03840.1"/>
    <property type="molecule type" value="Genomic_DNA"/>
</dbReference>
<dbReference type="InterPro" id="IPR013780">
    <property type="entry name" value="Glyco_hydro_b"/>
</dbReference>
<dbReference type="PIRSF" id="PIRSF007663">
    <property type="entry name" value="UCP007663"/>
    <property type="match status" value="1"/>
</dbReference>
<dbReference type="Pfam" id="PF21307">
    <property type="entry name" value="Glyco_hydro_95_C"/>
    <property type="match status" value="1"/>
</dbReference>
<evidence type="ECO:0000259" key="3">
    <source>
        <dbReference type="Pfam" id="PF22124"/>
    </source>
</evidence>
<evidence type="ECO:0000313" key="4">
    <source>
        <dbReference type="EMBL" id="AFK03840.1"/>
    </source>
</evidence>
<gene>
    <name evidence="4" type="ordered locus">Emtol_2704</name>
</gene>
<organism evidence="4 5">
    <name type="scientific">Emticicia oligotrophica (strain DSM 17448 / CIP 109782 / MTCC 6937 / GPTSA100-15)</name>
    <dbReference type="NCBI Taxonomy" id="929562"/>
    <lineage>
        <taxon>Bacteria</taxon>
        <taxon>Pseudomonadati</taxon>
        <taxon>Bacteroidota</taxon>
        <taxon>Cytophagia</taxon>
        <taxon>Cytophagales</taxon>
        <taxon>Leadbetterellaceae</taxon>
        <taxon>Emticicia</taxon>
    </lineage>
</organism>
<name>A0ABM5N3E3_EMTOG</name>
<evidence type="ECO:0000259" key="1">
    <source>
        <dbReference type="Pfam" id="PF14498"/>
    </source>
</evidence>
<evidence type="ECO:0000313" key="5">
    <source>
        <dbReference type="Proteomes" id="UP000002875"/>
    </source>
</evidence>
<dbReference type="Pfam" id="PF22124">
    <property type="entry name" value="Glyco_hydro_95_cat"/>
    <property type="match status" value="1"/>
</dbReference>